<evidence type="ECO:0000259" key="2">
    <source>
        <dbReference type="Pfam" id="PF00248"/>
    </source>
</evidence>
<keyword evidence="1" id="KW-0560">Oxidoreductase</keyword>
<dbReference type="PANTHER" id="PTHR43364">
    <property type="entry name" value="NADH-SPECIFIC METHYLGLYOXAL REDUCTASE-RELATED"/>
    <property type="match status" value="1"/>
</dbReference>
<proteinExistence type="predicted"/>
<dbReference type="PANTHER" id="PTHR43364:SF4">
    <property type="entry name" value="NAD(P)-LINKED OXIDOREDUCTASE SUPERFAMILY PROTEIN"/>
    <property type="match status" value="1"/>
</dbReference>
<feature type="domain" description="NADP-dependent oxidoreductase" evidence="2">
    <location>
        <begin position="1"/>
        <end position="258"/>
    </location>
</feature>
<dbReference type="SUPFAM" id="SSF51430">
    <property type="entry name" value="NAD(P)-linked oxidoreductase"/>
    <property type="match status" value="1"/>
</dbReference>
<protein>
    <recommendedName>
        <fullName evidence="2">NADP-dependent oxidoreductase domain-containing protein</fullName>
    </recommendedName>
</protein>
<dbReference type="InterPro" id="IPR023210">
    <property type="entry name" value="NADP_OxRdtase_dom"/>
</dbReference>
<evidence type="ECO:0000256" key="1">
    <source>
        <dbReference type="ARBA" id="ARBA00023002"/>
    </source>
</evidence>
<reference evidence="3" key="1">
    <citation type="journal article" date="2014" name="Front. Microbiol.">
        <title>High frequency of phylogenetically diverse reductive dehalogenase-homologous genes in deep subseafloor sedimentary metagenomes.</title>
        <authorList>
            <person name="Kawai M."/>
            <person name="Futagami T."/>
            <person name="Toyoda A."/>
            <person name="Takaki Y."/>
            <person name="Nishi S."/>
            <person name="Hori S."/>
            <person name="Arai W."/>
            <person name="Tsubouchi T."/>
            <person name="Morono Y."/>
            <person name="Uchiyama I."/>
            <person name="Ito T."/>
            <person name="Fujiyama A."/>
            <person name="Inagaki F."/>
            <person name="Takami H."/>
        </authorList>
    </citation>
    <scope>NUCLEOTIDE SEQUENCE</scope>
    <source>
        <strain evidence="3">Expedition CK06-06</strain>
    </source>
</reference>
<accession>X0W9S4</accession>
<dbReference type="PRINTS" id="PR00069">
    <property type="entry name" value="ALDKETRDTASE"/>
</dbReference>
<dbReference type="GO" id="GO:0005829">
    <property type="term" value="C:cytosol"/>
    <property type="evidence" value="ECO:0007669"/>
    <property type="project" value="TreeGrafter"/>
</dbReference>
<name>X0W9S4_9ZZZZ</name>
<gene>
    <name evidence="3" type="ORF">S01H1_53947</name>
</gene>
<dbReference type="AlphaFoldDB" id="X0W9S4"/>
<dbReference type="InterPro" id="IPR018170">
    <property type="entry name" value="Aldo/ket_reductase_CS"/>
</dbReference>
<comment type="caution">
    <text evidence="3">The sequence shown here is derived from an EMBL/GenBank/DDBJ whole genome shotgun (WGS) entry which is preliminary data.</text>
</comment>
<dbReference type="InterPro" id="IPR020471">
    <property type="entry name" value="AKR"/>
</dbReference>
<dbReference type="InterPro" id="IPR036812">
    <property type="entry name" value="NAD(P)_OxRdtase_dom_sf"/>
</dbReference>
<dbReference type="PROSITE" id="PS00062">
    <property type="entry name" value="ALDOKETO_REDUCTASE_2"/>
    <property type="match status" value="1"/>
</dbReference>
<feature type="non-terminal residue" evidence="3">
    <location>
        <position position="1"/>
    </location>
</feature>
<dbReference type="EMBL" id="BARS01034969">
    <property type="protein sequence ID" value="GAG27395.1"/>
    <property type="molecule type" value="Genomic_DNA"/>
</dbReference>
<dbReference type="CDD" id="cd19102">
    <property type="entry name" value="AKR_unchar"/>
    <property type="match status" value="1"/>
</dbReference>
<dbReference type="Gene3D" id="3.20.20.100">
    <property type="entry name" value="NADP-dependent oxidoreductase domain"/>
    <property type="match status" value="1"/>
</dbReference>
<dbReference type="InterPro" id="IPR050523">
    <property type="entry name" value="AKR_Detox_Biosynth"/>
</dbReference>
<sequence length="259" mass="28974">WIDTAPIYGLGHSEEIVGKALKQTREKPFIATKCGLLWDDQGTRIPCLTEIVSECEASLRRLGTDVIDLYQIHWAEPEEDIERAVEQIAKLVEQGKVRHVGVSNFGVDQIERARKIHPIVSLQPPYSMLRREVENGLLGFCAENNIGVIVYSPMAKGLLTGKFTQQHLAALSLDDHRRRSPGFQEPQFTATLQLVDQLRPIAERNGKTPAQLAISWVLRRSEVTAAIVGARRPGQIEETAKAGDWKLAAEDIEQIEQLL</sequence>
<feature type="non-terminal residue" evidence="3">
    <location>
        <position position="259"/>
    </location>
</feature>
<dbReference type="Pfam" id="PF00248">
    <property type="entry name" value="Aldo_ket_red"/>
    <property type="match status" value="1"/>
</dbReference>
<organism evidence="3">
    <name type="scientific">marine sediment metagenome</name>
    <dbReference type="NCBI Taxonomy" id="412755"/>
    <lineage>
        <taxon>unclassified sequences</taxon>
        <taxon>metagenomes</taxon>
        <taxon>ecological metagenomes</taxon>
    </lineage>
</organism>
<evidence type="ECO:0000313" key="3">
    <source>
        <dbReference type="EMBL" id="GAG27395.1"/>
    </source>
</evidence>
<dbReference type="GO" id="GO:0016491">
    <property type="term" value="F:oxidoreductase activity"/>
    <property type="evidence" value="ECO:0007669"/>
    <property type="project" value="UniProtKB-KW"/>
</dbReference>